<dbReference type="UniPathway" id="UPA00618">
    <property type="reaction ID" value="UER00672"/>
</dbReference>
<evidence type="ECO:0000313" key="12">
    <source>
        <dbReference type="Proteomes" id="UP000663842"/>
    </source>
</evidence>
<evidence type="ECO:0000256" key="3">
    <source>
        <dbReference type="ARBA" id="ARBA00012099"/>
    </source>
</evidence>
<dbReference type="SUPFAM" id="SSF53067">
    <property type="entry name" value="Actin-like ATPase domain"/>
    <property type="match status" value="2"/>
</dbReference>
<evidence type="ECO:0000259" key="8">
    <source>
        <dbReference type="Pfam" id="PF02782"/>
    </source>
</evidence>
<comment type="similarity">
    <text evidence="2 6">Belongs to the FGGY kinase family.</text>
</comment>
<dbReference type="InterPro" id="IPR018484">
    <property type="entry name" value="FGGY_N"/>
</dbReference>
<accession>A0A819LX19</accession>
<dbReference type="EMBL" id="CAJOBF010001620">
    <property type="protein sequence ID" value="CAF3968563.1"/>
    <property type="molecule type" value="Genomic_DNA"/>
</dbReference>
<dbReference type="CDD" id="cd04661">
    <property type="entry name" value="NUDIX_MRP_L46"/>
    <property type="match status" value="1"/>
</dbReference>
<dbReference type="InterPro" id="IPR033650">
    <property type="entry name" value="Ribosomal_mL46_NUDIX"/>
</dbReference>
<dbReference type="Pfam" id="PF02782">
    <property type="entry name" value="FGGY_C"/>
    <property type="match status" value="1"/>
</dbReference>
<dbReference type="Proteomes" id="UP000663866">
    <property type="component" value="Unassembled WGS sequence"/>
</dbReference>
<comment type="caution">
    <text evidence="11">The sequence shown here is derived from an EMBL/GenBank/DDBJ whole genome shotgun (WGS) entry which is preliminary data.</text>
</comment>
<evidence type="ECO:0000313" key="10">
    <source>
        <dbReference type="EMBL" id="CAF3911177.1"/>
    </source>
</evidence>
<dbReference type="GO" id="GO:0006641">
    <property type="term" value="P:triglyceride metabolic process"/>
    <property type="evidence" value="ECO:0007669"/>
    <property type="project" value="TreeGrafter"/>
</dbReference>
<dbReference type="PROSITE" id="PS00445">
    <property type="entry name" value="FGGY_KINASES_2"/>
    <property type="match status" value="1"/>
</dbReference>
<dbReference type="Pfam" id="PF11788">
    <property type="entry name" value="MRP-L46"/>
    <property type="match status" value="1"/>
</dbReference>
<dbReference type="InterPro" id="IPR018485">
    <property type="entry name" value="FGGY_C"/>
</dbReference>
<feature type="domain" description="Carbohydrate kinase FGGY C-terminal" evidence="8">
    <location>
        <begin position="357"/>
        <end position="547"/>
    </location>
</feature>
<dbReference type="InterPro" id="IPR043129">
    <property type="entry name" value="ATPase_NBD"/>
</dbReference>
<evidence type="ECO:0000256" key="4">
    <source>
        <dbReference type="ARBA" id="ARBA00022679"/>
    </source>
</evidence>
<keyword evidence="13" id="KW-1185">Reference proteome</keyword>
<dbReference type="Pfam" id="PF00370">
    <property type="entry name" value="FGGY_N"/>
    <property type="match status" value="1"/>
</dbReference>
<evidence type="ECO:0000259" key="7">
    <source>
        <dbReference type="Pfam" id="PF00370"/>
    </source>
</evidence>
<evidence type="ECO:0000313" key="13">
    <source>
        <dbReference type="Proteomes" id="UP000663866"/>
    </source>
</evidence>
<evidence type="ECO:0000256" key="2">
    <source>
        <dbReference type="ARBA" id="ARBA00009156"/>
    </source>
</evidence>
<protein>
    <recommendedName>
        <fullName evidence="3">glycerol kinase</fullName>
        <ecNumber evidence="3">2.7.1.30</ecNumber>
    </recommendedName>
</protein>
<dbReference type="GO" id="GO:0005739">
    <property type="term" value="C:mitochondrion"/>
    <property type="evidence" value="ECO:0007669"/>
    <property type="project" value="TreeGrafter"/>
</dbReference>
<evidence type="ECO:0000256" key="5">
    <source>
        <dbReference type="ARBA" id="ARBA00022777"/>
    </source>
</evidence>
<evidence type="ECO:0000256" key="1">
    <source>
        <dbReference type="ARBA" id="ARBA00005190"/>
    </source>
</evidence>
<sequence length="863" mass="97801">MYEKIFGSQHRFAVLKLYKTILRLHQSLPNELRELGDQYVRNEFRRHKTAQPEFVTNFMVEWSVTNNADDQEQYPSPPIKEPYILSIDIGTSSIRAYIFSKTFEIISSSQKQQTLLNPEPHGFEFDPEQFWSVLLDVINETIKCASPLTITDITCLGISTLRNSVILWDRKTGETYSNIILWNDSRSSSHAIATNSSFTWKTIRGFAKVIYPIVQTARMSTLSNLEFRTQMIAFKLLWLFERKPELIQRARNNELLFGCIETWLIWRLTGGQEHVTDVSCASSTGLYDPFLSQWSTLLCRNLGIDMKLLPAIKPTFGEFGRCDPGLFGCAIPITAVIGDVQASMFGQCVSQPGECLLTLGTGAFINILTGPVSACTDGIYPLVAHSDLAQPSENVHFMHAFHSGCATVLNWAKQAKFFDDFSELNTISTDARPANLFFLPAFGGHNSDPYCGSGFIGIDNETKREDLLRAILESIAFAIYDVFSFVRDDYKKHQGEKKLKCLRVAGGVSTCDFICQIIANLSNMSVERCHAFNLASGIGAGFLAAYGYGIIDDYDYFQRIITTNKIFKPMECEITEANFKRWKTVLPRFTKWYSSDESNHISSSIVRRLVVANTATNVQTSSTLKSEKRPQIKVALCLQRYIHLSPEMTQLEKDYTNLITQLEIEHSYLSDHELRHKSELELAKQRQSSATSAAATVNIVETAVDLEDRLAKEFESFQFMSRETEDDKTNNLRSQNRKLDQHLLLVVQRKNSQSGKDEWIFPEKTYDGEPSLRAAVDQIISTCGNIHVQISGNAPLAYYKNDADSSSKKIFFYKGEYLAGAIKQFATLKSAPYKDHAWITHEDVPKYLSPSYYKAVKDMLFVF</sequence>
<dbReference type="PANTHER" id="PTHR10196:SF68">
    <property type="entry name" value="GLYCEROL KINASE 5-RELATED"/>
    <property type="match status" value="1"/>
</dbReference>
<dbReference type="EMBL" id="CAJOBG010001260">
    <property type="protein sequence ID" value="CAF3911177.1"/>
    <property type="molecule type" value="Genomic_DNA"/>
</dbReference>
<dbReference type="Gene3D" id="3.90.79.10">
    <property type="entry name" value="Nucleoside Triphosphate Pyrophosphohydrolase"/>
    <property type="match status" value="1"/>
</dbReference>
<name>A0A819LX19_9BILA</name>
<reference evidence="11" key="1">
    <citation type="submission" date="2021-02" db="EMBL/GenBank/DDBJ databases">
        <authorList>
            <person name="Nowell W R."/>
        </authorList>
    </citation>
    <scope>NUCLEOTIDE SEQUENCE</scope>
</reference>
<gene>
    <name evidence="10" type="ORF">OVN521_LOCUS10047</name>
    <name evidence="11" type="ORF">UXM345_LOCUS14346</name>
</gene>
<dbReference type="Proteomes" id="UP000663842">
    <property type="component" value="Unassembled WGS sequence"/>
</dbReference>
<dbReference type="CDD" id="cd20270">
    <property type="entry name" value="Complex1_LYR_SDHAF3_LYRM10"/>
    <property type="match status" value="1"/>
</dbReference>
<organism evidence="11 12">
    <name type="scientific">Rotaria magnacalcarata</name>
    <dbReference type="NCBI Taxonomy" id="392030"/>
    <lineage>
        <taxon>Eukaryota</taxon>
        <taxon>Metazoa</taxon>
        <taxon>Spiralia</taxon>
        <taxon>Gnathifera</taxon>
        <taxon>Rotifera</taxon>
        <taxon>Eurotatoria</taxon>
        <taxon>Bdelloidea</taxon>
        <taxon>Philodinida</taxon>
        <taxon>Philodinidae</taxon>
        <taxon>Rotaria</taxon>
    </lineage>
</organism>
<dbReference type="InterPro" id="IPR018483">
    <property type="entry name" value="Carb_kinase_FGGY_CS"/>
</dbReference>
<dbReference type="InterPro" id="IPR021757">
    <property type="entry name" value="Ribosomal_mL46_N"/>
</dbReference>
<dbReference type="PANTHER" id="PTHR10196">
    <property type="entry name" value="SUGAR KINASE"/>
    <property type="match status" value="1"/>
</dbReference>
<keyword evidence="4 6" id="KW-0808">Transferase</keyword>
<dbReference type="Gene3D" id="3.30.420.40">
    <property type="match status" value="2"/>
</dbReference>
<dbReference type="GO" id="GO:0046167">
    <property type="term" value="P:glycerol-3-phosphate biosynthetic process"/>
    <property type="evidence" value="ECO:0007669"/>
    <property type="project" value="TreeGrafter"/>
</dbReference>
<dbReference type="EC" id="2.7.1.30" evidence="3"/>
<feature type="domain" description="Carbohydrate kinase FGGY N-terminal" evidence="7">
    <location>
        <begin position="83"/>
        <end position="346"/>
    </location>
</feature>
<dbReference type="Pfam" id="PF13233">
    <property type="entry name" value="Complex1_LYR_2"/>
    <property type="match status" value="1"/>
</dbReference>
<keyword evidence="5 6" id="KW-0418">Kinase</keyword>
<dbReference type="GO" id="GO:0004370">
    <property type="term" value="F:glycerol kinase activity"/>
    <property type="evidence" value="ECO:0007669"/>
    <property type="project" value="UniProtKB-EC"/>
</dbReference>
<evidence type="ECO:0000313" key="11">
    <source>
        <dbReference type="EMBL" id="CAF3968563.1"/>
    </source>
</evidence>
<dbReference type="AlphaFoldDB" id="A0A819LX19"/>
<evidence type="ECO:0000259" key="9">
    <source>
        <dbReference type="Pfam" id="PF11788"/>
    </source>
</evidence>
<evidence type="ECO:0000256" key="6">
    <source>
        <dbReference type="RuleBase" id="RU003733"/>
    </source>
</evidence>
<feature type="domain" description="Large ribosomal subunit protein mL46 N-terminal" evidence="9">
    <location>
        <begin position="631"/>
        <end position="728"/>
    </location>
</feature>
<comment type="pathway">
    <text evidence="1">Polyol metabolism; glycerol degradation via glycerol kinase pathway; sn-glycerol 3-phosphate from glycerol: step 1/1.</text>
</comment>
<dbReference type="GO" id="GO:0019563">
    <property type="term" value="P:glycerol catabolic process"/>
    <property type="evidence" value="ECO:0007669"/>
    <property type="project" value="UniProtKB-UniPathway"/>
</dbReference>
<proteinExistence type="inferred from homology"/>
<dbReference type="FunFam" id="3.30.420.40:FF:000102">
    <property type="entry name" value="Putative glycerol kinase 5"/>
    <property type="match status" value="1"/>
</dbReference>